<organism evidence="2 3">
    <name type="scientific">Microvirga aerilata</name>
    <dbReference type="NCBI Taxonomy" id="670292"/>
    <lineage>
        <taxon>Bacteria</taxon>
        <taxon>Pseudomonadati</taxon>
        <taxon>Pseudomonadota</taxon>
        <taxon>Alphaproteobacteria</taxon>
        <taxon>Hyphomicrobiales</taxon>
        <taxon>Methylobacteriaceae</taxon>
        <taxon>Microvirga</taxon>
    </lineage>
</organism>
<dbReference type="InterPro" id="IPR050706">
    <property type="entry name" value="Cyclic-di-GMP_PDE-like"/>
</dbReference>
<evidence type="ECO:0000259" key="1">
    <source>
        <dbReference type="PROSITE" id="PS50883"/>
    </source>
</evidence>
<dbReference type="GO" id="GO:0071111">
    <property type="term" value="F:cyclic-guanylate-specific phosphodiesterase activity"/>
    <property type="evidence" value="ECO:0007669"/>
    <property type="project" value="InterPro"/>
</dbReference>
<comment type="caution">
    <text evidence="2">The sequence shown here is derived from an EMBL/GenBank/DDBJ whole genome shotgun (WGS) entry which is preliminary data.</text>
</comment>
<dbReference type="PANTHER" id="PTHR33121:SF15">
    <property type="entry name" value="BLUE LIGHT- AND TEMPERATURE-REGULATED ANTIREPRESSOR BLUF"/>
    <property type="match status" value="1"/>
</dbReference>
<feature type="domain" description="EAL" evidence="1">
    <location>
        <begin position="23"/>
        <end position="276"/>
    </location>
</feature>
<keyword evidence="3" id="KW-1185">Reference proteome</keyword>
<protein>
    <submittedName>
        <fullName evidence="2">EAL domain-containing protein</fullName>
    </submittedName>
</protein>
<name>A0A937CW42_9HYPH</name>
<sequence>MLGQSQGISLRLRSRTHSWASEIPVLDTKVRCQGCQAGEPLPFTFTMAFHPIVDLERKTVWGYEALVRGTEGQSAGQILSQVDEERQYKFDQACRVKAIELAGRLFPRDTSARLSINFMPNAVYEPAACIRTSLETASRVGFDTRRIMFEFTENERMADTKHVARIIAEYKRLGFITAIDDFGAGHAGLNLLANFQTDLIKIDMELIRGITDSAARRAIISGILVMARALDITVIAEGIETQAELATLKDAGVQLFQGFLFARPAIETLPEVSFSV</sequence>
<dbReference type="Proteomes" id="UP000605848">
    <property type="component" value="Unassembled WGS sequence"/>
</dbReference>
<dbReference type="SUPFAM" id="SSF141868">
    <property type="entry name" value="EAL domain-like"/>
    <property type="match status" value="1"/>
</dbReference>
<dbReference type="InterPro" id="IPR035919">
    <property type="entry name" value="EAL_sf"/>
</dbReference>
<accession>A0A937CW42</accession>
<dbReference type="PROSITE" id="PS50883">
    <property type="entry name" value="EAL"/>
    <property type="match status" value="1"/>
</dbReference>
<dbReference type="EMBL" id="JAEQMY010000002">
    <property type="protein sequence ID" value="MBL0402823.1"/>
    <property type="molecule type" value="Genomic_DNA"/>
</dbReference>
<gene>
    <name evidence="2" type="ORF">JKG68_02465</name>
</gene>
<dbReference type="InterPro" id="IPR001633">
    <property type="entry name" value="EAL_dom"/>
</dbReference>
<dbReference type="PANTHER" id="PTHR33121">
    <property type="entry name" value="CYCLIC DI-GMP PHOSPHODIESTERASE PDEF"/>
    <property type="match status" value="1"/>
</dbReference>
<dbReference type="CDD" id="cd01948">
    <property type="entry name" value="EAL"/>
    <property type="match status" value="1"/>
</dbReference>
<proteinExistence type="predicted"/>
<dbReference type="AlphaFoldDB" id="A0A937CW42"/>
<reference evidence="2" key="1">
    <citation type="submission" date="2021-01" db="EMBL/GenBank/DDBJ databases">
        <title>Microvirga sp.</title>
        <authorList>
            <person name="Kim M.K."/>
        </authorList>
    </citation>
    <scope>NUCLEOTIDE SEQUENCE</scope>
    <source>
        <strain evidence="2">5420S-16</strain>
    </source>
</reference>
<evidence type="ECO:0000313" key="3">
    <source>
        <dbReference type="Proteomes" id="UP000605848"/>
    </source>
</evidence>
<dbReference type="Gene3D" id="3.20.20.450">
    <property type="entry name" value="EAL domain"/>
    <property type="match status" value="1"/>
</dbReference>
<evidence type="ECO:0000313" key="2">
    <source>
        <dbReference type="EMBL" id="MBL0402823.1"/>
    </source>
</evidence>
<dbReference type="Pfam" id="PF00563">
    <property type="entry name" value="EAL"/>
    <property type="match status" value="1"/>
</dbReference>
<dbReference type="SMART" id="SM00052">
    <property type="entry name" value="EAL"/>
    <property type="match status" value="1"/>
</dbReference>